<dbReference type="InterPro" id="IPR029058">
    <property type="entry name" value="AB_hydrolase_fold"/>
</dbReference>
<dbReference type="Proteomes" id="UP000293289">
    <property type="component" value="Unassembled WGS sequence"/>
</dbReference>
<feature type="region of interest" description="Disordered" evidence="1">
    <location>
        <begin position="409"/>
        <end position="436"/>
    </location>
</feature>
<dbReference type="InterPro" id="IPR000073">
    <property type="entry name" value="AB_hydrolase_1"/>
</dbReference>
<dbReference type="AlphaFoldDB" id="A0A4Q7MAA5"/>
<accession>A0A4Q7MAA5</accession>
<dbReference type="GO" id="GO:0016020">
    <property type="term" value="C:membrane"/>
    <property type="evidence" value="ECO:0007669"/>
    <property type="project" value="TreeGrafter"/>
</dbReference>
<dbReference type="Gene3D" id="3.40.50.1820">
    <property type="entry name" value="alpha/beta hydrolase"/>
    <property type="match status" value="2"/>
</dbReference>
<gene>
    <name evidence="3" type="ORF">EV187_3627</name>
</gene>
<name>A0A4Q7MAA5_9MICO</name>
<proteinExistence type="predicted"/>
<dbReference type="EMBL" id="SGWY01000004">
    <property type="protein sequence ID" value="RZS63718.1"/>
    <property type="molecule type" value="Genomic_DNA"/>
</dbReference>
<dbReference type="OrthoDB" id="9770427at2"/>
<reference evidence="3 4" key="1">
    <citation type="submission" date="2019-02" db="EMBL/GenBank/DDBJ databases">
        <title>Genomic Encyclopedia of Type Strains, Phase IV (KMG-IV): sequencing the most valuable type-strain genomes for metagenomic binning, comparative biology and taxonomic classification.</title>
        <authorList>
            <person name="Goeker M."/>
        </authorList>
    </citation>
    <scope>NUCLEOTIDE SEQUENCE [LARGE SCALE GENOMIC DNA]</scope>
    <source>
        <strain evidence="3 4">DSM 43045</strain>
    </source>
</reference>
<dbReference type="InterPro" id="IPR050266">
    <property type="entry name" value="AB_hydrolase_sf"/>
</dbReference>
<evidence type="ECO:0000313" key="3">
    <source>
        <dbReference type="EMBL" id="RZS63718.1"/>
    </source>
</evidence>
<protein>
    <submittedName>
        <fullName evidence="3">Pimeloyl-ACP methyl ester carboxylesterase</fullName>
    </submittedName>
</protein>
<feature type="domain" description="AB hydrolase-1" evidence="2">
    <location>
        <begin position="27"/>
        <end position="237"/>
    </location>
</feature>
<dbReference type="SUPFAM" id="SSF53474">
    <property type="entry name" value="alpha/beta-Hydrolases"/>
    <property type="match status" value="2"/>
</dbReference>
<dbReference type="GO" id="GO:0003824">
    <property type="term" value="F:catalytic activity"/>
    <property type="evidence" value="ECO:0007669"/>
    <property type="project" value="UniProtKB-ARBA"/>
</dbReference>
<comment type="caution">
    <text evidence="3">The sequence shown here is derived from an EMBL/GenBank/DDBJ whole genome shotgun (WGS) entry which is preliminary data.</text>
</comment>
<dbReference type="PANTHER" id="PTHR43798:SF33">
    <property type="entry name" value="HYDROLASE, PUTATIVE (AFU_ORTHOLOGUE AFUA_2G14860)-RELATED"/>
    <property type="match status" value="1"/>
</dbReference>
<sequence length="548" mass="57777">MSVTREFRRDDGVTVITESGVAGGPCFVLVHGIGMGHRYWSDLADALARTGRVLALDLPGFGDAPEPEHPLSMPESGDYLAALLDAEDLRDVVLVGHSMGAQIVAETAARRPQRVGRVVLIAPTVNPRERSATMQALRLLQDESISKPKVLGLALLSYVQAGPRWYFAKLRLMVDHRVEDALPHVSAPALVIRGADDHISPRGWAQEVAQLLPRGRYVEVPHRGHETMVTAGEYVAALVDAHARGEAVGIDVRVPAEPEPLSLVARLAWWAADYAYAGVRQLALFAPPWAIGRRRPSPAGWRSGSPELPEIVLLPGVYEHWTFLRPLGDALSRAGYRVRAVHGLGTNRRGIAETSERLGRALARTRPPAAGRVIVAHSKGGLIAKHLLVASGAAVAAAVEGAAGGDPAAAAANAGVAPTGERSEGSAGSAETTASAATTTTQVAPLGLLGVVAICTPFRGSRLAVLLLDPSVRALLPSDETIVLLGRETSVNGRIVSIFGPFDPHIPDGSMLEGATNVRVPAAGHFRVLGAPATHRAVLDAVQLLSAR</sequence>
<organism evidence="3 4">
    <name type="scientific">Agromyces ramosus</name>
    <dbReference type="NCBI Taxonomy" id="33879"/>
    <lineage>
        <taxon>Bacteria</taxon>
        <taxon>Bacillati</taxon>
        <taxon>Actinomycetota</taxon>
        <taxon>Actinomycetes</taxon>
        <taxon>Micrococcales</taxon>
        <taxon>Microbacteriaceae</taxon>
        <taxon>Agromyces</taxon>
    </lineage>
</organism>
<dbReference type="PRINTS" id="PR00111">
    <property type="entry name" value="ABHYDROLASE"/>
</dbReference>
<evidence type="ECO:0000313" key="4">
    <source>
        <dbReference type="Proteomes" id="UP000293289"/>
    </source>
</evidence>
<dbReference type="Pfam" id="PF12697">
    <property type="entry name" value="Abhydrolase_6"/>
    <property type="match status" value="1"/>
</dbReference>
<feature type="compositionally biased region" description="Low complexity" evidence="1">
    <location>
        <begin position="425"/>
        <end position="436"/>
    </location>
</feature>
<evidence type="ECO:0000256" key="1">
    <source>
        <dbReference type="SAM" id="MobiDB-lite"/>
    </source>
</evidence>
<dbReference type="PANTHER" id="PTHR43798">
    <property type="entry name" value="MONOACYLGLYCEROL LIPASE"/>
    <property type="match status" value="1"/>
</dbReference>
<keyword evidence="4" id="KW-1185">Reference proteome</keyword>
<evidence type="ECO:0000259" key="2">
    <source>
        <dbReference type="Pfam" id="PF12697"/>
    </source>
</evidence>
<dbReference type="RefSeq" id="WP_130354432.1">
    <property type="nucleotide sequence ID" value="NZ_SGWY01000004.1"/>
</dbReference>